<dbReference type="InterPro" id="IPR004360">
    <property type="entry name" value="Glyas_Fos-R_dOase_dom"/>
</dbReference>
<proteinExistence type="predicted"/>
<dbReference type="Gene3D" id="3.10.180.10">
    <property type="entry name" value="2,3-Dihydroxybiphenyl 1,2-Dioxygenase, domain 1"/>
    <property type="match status" value="1"/>
</dbReference>
<protein>
    <submittedName>
        <fullName evidence="2">VOC family protein</fullName>
    </submittedName>
</protein>
<feature type="domain" description="VOC" evidence="1">
    <location>
        <begin position="4"/>
        <end position="127"/>
    </location>
</feature>
<comment type="caution">
    <text evidence="2">The sequence shown here is derived from an EMBL/GenBank/DDBJ whole genome shotgun (WGS) entry which is preliminary data.</text>
</comment>
<dbReference type="EMBL" id="JBHMBS010000008">
    <property type="protein sequence ID" value="MFB9677500.1"/>
    <property type="molecule type" value="Genomic_DNA"/>
</dbReference>
<reference evidence="2 3" key="1">
    <citation type="submission" date="2024-09" db="EMBL/GenBank/DDBJ databases">
        <authorList>
            <person name="Sun Q."/>
            <person name="Mori K."/>
        </authorList>
    </citation>
    <scope>NUCLEOTIDE SEQUENCE [LARGE SCALE GENOMIC DNA]</scope>
    <source>
        <strain evidence="2 3">JCM 3028</strain>
    </source>
</reference>
<dbReference type="InterPro" id="IPR029068">
    <property type="entry name" value="Glyas_Bleomycin-R_OHBP_Dase"/>
</dbReference>
<evidence type="ECO:0000313" key="3">
    <source>
        <dbReference type="Proteomes" id="UP001589610"/>
    </source>
</evidence>
<name>A0ABV5THD2_9ACTN</name>
<evidence type="ECO:0000259" key="1">
    <source>
        <dbReference type="PROSITE" id="PS51819"/>
    </source>
</evidence>
<gene>
    <name evidence="2" type="ORF">ACFFRH_18625</name>
</gene>
<dbReference type="SUPFAM" id="SSF54593">
    <property type="entry name" value="Glyoxalase/Bleomycin resistance protein/Dihydroxybiphenyl dioxygenase"/>
    <property type="match status" value="1"/>
</dbReference>
<dbReference type="Pfam" id="PF00903">
    <property type="entry name" value="Glyoxalase"/>
    <property type="match status" value="1"/>
</dbReference>
<dbReference type="Proteomes" id="UP001589610">
    <property type="component" value="Unassembled WGS sequence"/>
</dbReference>
<keyword evidence="3" id="KW-1185">Reference proteome</keyword>
<dbReference type="InterPro" id="IPR037523">
    <property type="entry name" value="VOC_core"/>
</dbReference>
<evidence type="ECO:0000313" key="2">
    <source>
        <dbReference type="EMBL" id="MFB9677500.1"/>
    </source>
</evidence>
<accession>A0ABV5THD2</accession>
<dbReference type="PROSITE" id="PS51819">
    <property type="entry name" value="VOC"/>
    <property type="match status" value="1"/>
</dbReference>
<organism evidence="2 3">
    <name type="scientific">Streptosporangium vulgare</name>
    <dbReference type="NCBI Taxonomy" id="46190"/>
    <lineage>
        <taxon>Bacteria</taxon>
        <taxon>Bacillati</taxon>
        <taxon>Actinomycetota</taxon>
        <taxon>Actinomycetes</taxon>
        <taxon>Streptosporangiales</taxon>
        <taxon>Streptosporangiaceae</taxon>
        <taxon>Streptosporangium</taxon>
    </lineage>
</organism>
<sequence>MTVRELRLVVTAADYDEALRFYRDVLGLPERAAYSSPDGRVTILEAGRATLEIADPSQAEFIDRVEVGRRVAGQIRVAFEVDDSVAVTAELAGAGATVIAEPVRTPWNSLNSRLEGPAGLQLTLFTELGEATEPQDDTP</sequence>
<dbReference type="RefSeq" id="WP_344747399.1">
    <property type="nucleotide sequence ID" value="NZ_BAAAWW010000126.1"/>
</dbReference>